<dbReference type="FunFam" id="3.30.160.60:FF:000099">
    <property type="entry name" value="Zinc finger protein 79"/>
    <property type="match status" value="1"/>
</dbReference>
<keyword evidence="3" id="KW-0677">Repeat</keyword>
<dbReference type="SMART" id="SM00355">
    <property type="entry name" value="ZnF_C2H2"/>
    <property type="match status" value="4"/>
</dbReference>
<dbReference type="AlphaFoldDB" id="A0A8B7YPZ0"/>
<reference evidence="13" key="1">
    <citation type="submission" date="2025-08" db="UniProtKB">
        <authorList>
            <consortium name="RefSeq"/>
        </authorList>
    </citation>
    <scope>IDENTIFICATION</scope>
</reference>
<dbReference type="InterPro" id="IPR013087">
    <property type="entry name" value="Znf_C2H2_type"/>
</dbReference>
<dbReference type="KEGG" id="aplc:110980808"/>
<evidence type="ECO:0000256" key="2">
    <source>
        <dbReference type="ARBA" id="ARBA00022723"/>
    </source>
</evidence>
<evidence type="ECO:0000256" key="10">
    <source>
        <dbReference type="SAM" id="MobiDB-lite"/>
    </source>
</evidence>
<dbReference type="Pfam" id="PF00096">
    <property type="entry name" value="zf-C2H2"/>
    <property type="match status" value="2"/>
</dbReference>
<name>A0A8B7YPZ0_ACAPL</name>
<feature type="region of interest" description="Disordered" evidence="10">
    <location>
        <begin position="213"/>
        <end position="303"/>
    </location>
</feature>
<dbReference type="InterPro" id="IPR050331">
    <property type="entry name" value="Zinc_finger"/>
</dbReference>
<evidence type="ECO:0000256" key="7">
    <source>
        <dbReference type="ARBA" id="ARBA00023163"/>
    </source>
</evidence>
<feature type="region of interest" description="Disordered" evidence="10">
    <location>
        <begin position="1"/>
        <end position="25"/>
    </location>
</feature>
<dbReference type="GeneID" id="110980808"/>
<dbReference type="GO" id="GO:0005634">
    <property type="term" value="C:nucleus"/>
    <property type="evidence" value="ECO:0007669"/>
    <property type="project" value="UniProtKB-SubCell"/>
</dbReference>
<keyword evidence="4 9" id="KW-0863">Zinc-finger</keyword>
<evidence type="ECO:0000256" key="3">
    <source>
        <dbReference type="ARBA" id="ARBA00022737"/>
    </source>
</evidence>
<feature type="compositionally biased region" description="Polar residues" evidence="10">
    <location>
        <begin position="285"/>
        <end position="303"/>
    </location>
</feature>
<dbReference type="RefSeq" id="XP_022093491.1">
    <property type="nucleotide sequence ID" value="XM_022237799.1"/>
</dbReference>
<feature type="domain" description="C2H2-type" evidence="11">
    <location>
        <begin position="527"/>
        <end position="554"/>
    </location>
</feature>
<feature type="region of interest" description="Disordered" evidence="10">
    <location>
        <begin position="422"/>
        <end position="466"/>
    </location>
</feature>
<feature type="compositionally biased region" description="Basic and acidic residues" evidence="10">
    <location>
        <begin position="8"/>
        <end position="25"/>
    </location>
</feature>
<dbReference type="PANTHER" id="PTHR16515:SF49">
    <property type="entry name" value="GASTRULA ZINC FINGER PROTEIN XLCGF49.1-LIKE-RELATED"/>
    <property type="match status" value="1"/>
</dbReference>
<dbReference type="PANTHER" id="PTHR16515">
    <property type="entry name" value="PR DOMAIN ZINC FINGER PROTEIN"/>
    <property type="match status" value="1"/>
</dbReference>
<dbReference type="FunFam" id="3.30.160.60:FF:000065">
    <property type="entry name" value="B-cell CLL/lymphoma 6, member B"/>
    <property type="match status" value="1"/>
</dbReference>
<evidence type="ECO:0000256" key="4">
    <source>
        <dbReference type="ARBA" id="ARBA00022771"/>
    </source>
</evidence>
<dbReference type="PROSITE" id="PS00028">
    <property type="entry name" value="ZINC_FINGER_C2H2_1"/>
    <property type="match status" value="4"/>
</dbReference>
<proteinExistence type="predicted"/>
<dbReference type="Gene3D" id="3.30.160.60">
    <property type="entry name" value="Classic Zinc Finger"/>
    <property type="match status" value="4"/>
</dbReference>
<keyword evidence="6" id="KW-0805">Transcription regulation</keyword>
<dbReference type="GO" id="GO:0010468">
    <property type="term" value="P:regulation of gene expression"/>
    <property type="evidence" value="ECO:0007669"/>
    <property type="project" value="TreeGrafter"/>
</dbReference>
<dbReference type="OMA" id="SSRCEME"/>
<evidence type="ECO:0000256" key="6">
    <source>
        <dbReference type="ARBA" id="ARBA00023015"/>
    </source>
</evidence>
<dbReference type="FunFam" id="3.30.160.60:FF:000100">
    <property type="entry name" value="Zinc finger 45-like"/>
    <property type="match status" value="1"/>
</dbReference>
<dbReference type="InterPro" id="IPR036236">
    <property type="entry name" value="Znf_C2H2_sf"/>
</dbReference>
<protein>
    <submittedName>
        <fullName evidence="13">Zinc finger protein 252-like isoform X1</fullName>
    </submittedName>
</protein>
<keyword evidence="8" id="KW-0539">Nucleus</keyword>
<dbReference type="PROSITE" id="PS50157">
    <property type="entry name" value="ZINC_FINGER_C2H2_2"/>
    <property type="match status" value="4"/>
</dbReference>
<feature type="domain" description="C2H2-type" evidence="11">
    <location>
        <begin position="555"/>
        <end position="582"/>
    </location>
</feature>
<dbReference type="Proteomes" id="UP000694845">
    <property type="component" value="Unplaced"/>
</dbReference>
<evidence type="ECO:0000259" key="11">
    <source>
        <dbReference type="PROSITE" id="PS50157"/>
    </source>
</evidence>
<evidence type="ECO:0000256" key="5">
    <source>
        <dbReference type="ARBA" id="ARBA00022833"/>
    </source>
</evidence>
<dbReference type="FunFam" id="3.30.160.60:FF:002343">
    <property type="entry name" value="Zinc finger protein 33A"/>
    <property type="match status" value="1"/>
</dbReference>
<feature type="domain" description="C2H2-type" evidence="11">
    <location>
        <begin position="499"/>
        <end position="526"/>
    </location>
</feature>
<organism evidence="12 13">
    <name type="scientific">Acanthaster planci</name>
    <name type="common">Crown-of-thorns starfish</name>
    <dbReference type="NCBI Taxonomy" id="133434"/>
    <lineage>
        <taxon>Eukaryota</taxon>
        <taxon>Metazoa</taxon>
        <taxon>Echinodermata</taxon>
        <taxon>Eleutherozoa</taxon>
        <taxon>Asterozoa</taxon>
        <taxon>Asteroidea</taxon>
        <taxon>Valvatacea</taxon>
        <taxon>Valvatida</taxon>
        <taxon>Acanthasteridae</taxon>
        <taxon>Acanthaster</taxon>
    </lineage>
</organism>
<evidence type="ECO:0000256" key="9">
    <source>
        <dbReference type="PROSITE-ProRule" id="PRU00042"/>
    </source>
</evidence>
<keyword evidence="7" id="KW-0804">Transcription</keyword>
<evidence type="ECO:0000256" key="1">
    <source>
        <dbReference type="ARBA" id="ARBA00004123"/>
    </source>
</evidence>
<evidence type="ECO:0000313" key="12">
    <source>
        <dbReference type="Proteomes" id="UP000694845"/>
    </source>
</evidence>
<feature type="compositionally biased region" description="Polar residues" evidence="10">
    <location>
        <begin position="228"/>
        <end position="242"/>
    </location>
</feature>
<feature type="region of interest" description="Disordered" evidence="10">
    <location>
        <begin position="159"/>
        <end position="199"/>
    </location>
</feature>
<keyword evidence="2" id="KW-0479">Metal-binding</keyword>
<feature type="domain" description="C2H2-type" evidence="11">
    <location>
        <begin position="471"/>
        <end position="498"/>
    </location>
</feature>
<feature type="compositionally biased region" description="Polar residues" evidence="10">
    <location>
        <begin position="169"/>
        <end position="185"/>
    </location>
</feature>
<gene>
    <name evidence="13" type="primary">LOC110980808</name>
</gene>
<evidence type="ECO:0000313" key="13">
    <source>
        <dbReference type="RefSeq" id="XP_022093491.1"/>
    </source>
</evidence>
<evidence type="ECO:0000256" key="8">
    <source>
        <dbReference type="ARBA" id="ARBA00023242"/>
    </source>
</evidence>
<dbReference type="OrthoDB" id="6077919at2759"/>
<dbReference type="GO" id="GO:0008270">
    <property type="term" value="F:zinc ion binding"/>
    <property type="evidence" value="ECO:0007669"/>
    <property type="project" value="UniProtKB-KW"/>
</dbReference>
<feature type="region of interest" description="Disordered" evidence="10">
    <location>
        <begin position="90"/>
        <end position="123"/>
    </location>
</feature>
<keyword evidence="5" id="KW-0862">Zinc</keyword>
<accession>A0A8B7YPZ0</accession>
<sequence length="669" mass="73775">MYYQKTKSLHENELPAKTPAMKDTHHSNCSAIMSSSSEAMEACVSPTSNPAKIQWSKTPGTQVFPLQPVRDSLVQSEWQPPAKGPGVLRIGDAPSDAHDATEPEGVARPGENAMGGTSDLPEKKPVCDIRVEHSEMPMPPQSKSIPRKFWKHTESENLRVGPKSHLSEETTTPSHQLQRPSSFKCNSGHLLPEEEQSVQSAFREYRKPLLPYTPVSAVNEPSRAEGSAISSGQNQRKPSNLSEIERQRGPLKKRHINYHVLDLSTKRPKVQGVGNPENLLAPSGGDSSSCSQDRPLPTQQASVDQERLCMTLKEEPSPTHLEAAKQEIPMPEAGLCRMPAPDMSDRKLNFVGFTSNLDQKQRLASPSAMHQLAHHAVGSPEVSNANQPGNLVPVLPSTEFVSQWVLHVTQNSDVYAPQHLQARTAPDSESGRSSTSEVSYQGSVPSSPTYRHPGRGPTSSKSAAPKVEKPYACEHCSSTFKHRHHVVRHMRAHNGERPFHCEHCGAAFARKCVLTNHRRTHTGEKPYICSECGDTFSRKHHLVIHQRTHSGEKPYRCRDCGAAFARSHHVNRHRRTHEKEAEMDAQTARLTSSSDKANNQLPTMVSLAQSGTSLDPELELKSSLPRVVTPPADTTTVKTINNPNEQNTKCISENTISTREETTKLTSAT</sequence>
<keyword evidence="12" id="KW-1185">Reference proteome</keyword>
<feature type="compositionally biased region" description="Polar residues" evidence="10">
    <location>
        <begin position="440"/>
        <end position="449"/>
    </location>
</feature>
<dbReference type="SUPFAM" id="SSF57667">
    <property type="entry name" value="beta-beta-alpha zinc fingers"/>
    <property type="match status" value="2"/>
</dbReference>
<comment type="subcellular location">
    <subcellularLocation>
        <location evidence="1">Nucleus</location>
    </subcellularLocation>
</comment>